<accession>A0A1U8BLR1</accession>
<dbReference type="GeneID" id="104612513"/>
<keyword evidence="2" id="KW-1185">Reference proteome</keyword>
<feature type="region of interest" description="Disordered" evidence="1">
    <location>
        <begin position="1"/>
        <end position="42"/>
    </location>
</feature>
<sequence>MASNKHSSSTLEGNYQKETVSFRLVSRDEEGKKRVEKAEVNTSNPETLKYIEKKLRDKGVQRMDRRPVDGNALHHTPPKSGHGGKFTWEGSGDIADTELSPVPPAIDEGDPNYVDEEVEERILKGEEPDVDGLVVGEVEVAKAAGDRVGLARVEVEPALLA</sequence>
<dbReference type="AlphaFoldDB" id="A0A1U8BLR1"/>
<evidence type="ECO:0000313" key="2">
    <source>
        <dbReference type="Proteomes" id="UP000189703"/>
    </source>
</evidence>
<evidence type="ECO:0000313" key="3">
    <source>
        <dbReference type="RefSeq" id="XP_010278252.1"/>
    </source>
</evidence>
<feature type="compositionally biased region" description="Basic and acidic residues" evidence="1">
    <location>
        <begin position="25"/>
        <end position="39"/>
    </location>
</feature>
<proteinExistence type="predicted"/>
<feature type="region of interest" description="Disordered" evidence="1">
    <location>
        <begin position="55"/>
        <end position="111"/>
    </location>
</feature>
<dbReference type="OrthoDB" id="1899413at2759"/>
<dbReference type="eggNOG" id="ENOG502S1XX">
    <property type="taxonomic scope" value="Eukaryota"/>
</dbReference>
<dbReference type="KEGG" id="nnu:104612513"/>
<reference evidence="3" key="1">
    <citation type="submission" date="2025-08" db="UniProtKB">
        <authorList>
            <consortium name="RefSeq"/>
        </authorList>
    </citation>
    <scope>IDENTIFICATION</scope>
</reference>
<evidence type="ECO:0000256" key="1">
    <source>
        <dbReference type="SAM" id="MobiDB-lite"/>
    </source>
</evidence>
<dbReference type="InParanoid" id="A0A1U8BLR1"/>
<dbReference type="Proteomes" id="UP000189703">
    <property type="component" value="Unplaced"/>
</dbReference>
<feature type="compositionally biased region" description="Basic and acidic residues" evidence="1">
    <location>
        <begin position="55"/>
        <end position="68"/>
    </location>
</feature>
<feature type="compositionally biased region" description="Polar residues" evidence="1">
    <location>
        <begin position="1"/>
        <end position="19"/>
    </location>
</feature>
<dbReference type="RefSeq" id="XP_010278252.1">
    <property type="nucleotide sequence ID" value="XM_010279950.2"/>
</dbReference>
<organism evidence="2 3">
    <name type="scientific">Nelumbo nucifera</name>
    <name type="common">Sacred lotus</name>
    <dbReference type="NCBI Taxonomy" id="4432"/>
    <lineage>
        <taxon>Eukaryota</taxon>
        <taxon>Viridiplantae</taxon>
        <taxon>Streptophyta</taxon>
        <taxon>Embryophyta</taxon>
        <taxon>Tracheophyta</taxon>
        <taxon>Spermatophyta</taxon>
        <taxon>Magnoliopsida</taxon>
        <taxon>Proteales</taxon>
        <taxon>Nelumbonaceae</taxon>
        <taxon>Nelumbo</taxon>
    </lineage>
</organism>
<dbReference type="OMA" id="VDPHINL"/>
<name>A0A1U8BLR1_NELNU</name>
<gene>
    <name evidence="3" type="primary">LOC104612513</name>
</gene>
<dbReference type="FunCoup" id="A0A1U8BLR1">
    <property type="interactions" value="130"/>
</dbReference>
<protein>
    <submittedName>
        <fullName evidence="3">Uncharacterized protein LOC104612513</fullName>
    </submittedName>
</protein>